<evidence type="ECO:0000313" key="2">
    <source>
        <dbReference type="Proteomes" id="UP000075391"/>
    </source>
</evidence>
<dbReference type="SUPFAM" id="SSF55961">
    <property type="entry name" value="Bet v1-like"/>
    <property type="match status" value="1"/>
</dbReference>
<accession>A0A150WCN4</accession>
<gene>
    <name evidence="1" type="ORF">AZI85_11205</name>
</gene>
<reference evidence="1 2" key="1">
    <citation type="submission" date="2016-03" db="EMBL/GenBank/DDBJ databases">
        <authorList>
            <person name="Ploux O."/>
        </authorList>
    </citation>
    <scope>NUCLEOTIDE SEQUENCE [LARGE SCALE GENOMIC DNA]</scope>
    <source>
        <strain evidence="1 2">BER2</strain>
    </source>
</reference>
<dbReference type="Pfam" id="PF10604">
    <property type="entry name" value="Polyketide_cyc2"/>
    <property type="match status" value="1"/>
</dbReference>
<dbReference type="OrthoDB" id="880456at2"/>
<dbReference type="AlphaFoldDB" id="A0A150WCN4"/>
<dbReference type="RefSeq" id="WP_063245065.1">
    <property type="nucleotide sequence ID" value="NZ_LUKF01000019.1"/>
</dbReference>
<dbReference type="Gene3D" id="3.30.530.20">
    <property type="match status" value="1"/>
</dbReference>
<proteinExistence type="predicted"/>
<evidence type="ECO:0000313" key="1">
    <source>
        <dbReference type="EMBL" id="KYG60825.1"/>
    </source>
</evidence>
<dbReference type="EMBL" id="LUKF01000019">
    <property type="protein sequence ID" value="KYG60825.1"/>
    <property type="molecule type" value="Genomic_DNA"/>
</dbReference>
<name>A0A150WCN4_BDEBC</name>
<dbReference type="InterPro" id="IPR019587">
    <property type="entry name" value="Polyketide_cyclase/dehydratase"/>
</dbReference>
<sequence length="134" mass="14978">MTTTFPAKHISITINRPSEEVYQFASNPENLPQWAAGLADATLKKSGAEWVTNSPMGQVKIKFVEKNAYGVIDHDVELPSGEVLNNPLRVIKNSSGSEVIFTLFRRPNMTEEMFAKDAELVTKDLKKLKSILEK</sequence>
<organism evidence="1 2">
    <name type="scientific">Bdellovibrio bacteriovorus</name>
    <dbReference type="NCBI Taxonomy" id="959"/>
    <lineage>
        <taxon>Bacteria</taxon>
        <taxon>Pseudomonadati</taxon>
        <taxon>Bdellovibrionota</taxon>
        <taxon>Bdellovibrionia</taxon>
        <taxon>Bdellovibrionales</taxon>
        <taxon>Pseudobdellovibrionaceae</taxon>
        <taxon>Bdellovibrio</taxon>
    </lineage>
</organism>
<dbReference type="InterPro" id="IPR023393">
    <property type="entry name" value="START-like_dom_sf"/>
</dbReference>
<dbReference type="Proteomes" id="UP000075391">
    <property type="component" value="Unassembled WGS sequence"/>
</dbReference>
<protein>
    <submittedName>
        <fullName evidence="1">Polyketide cyclase</fullName>
    </submittedName>
</protein>
<comment type="caution">
    <text evidence="1">The sequence shown here is derived from an EMBL/GenBank/DDBJ whole genome shotgun (WGS) entry which is preliminary data.</text>
</comment>